<dbReference type="EMBL" id="MTPX02000077">
    <property type="protein sequence ID" value="PHP51806.1"/>
    <property type="molecule type" value="Genomic_DNA"/>
</dbReference>
<name>A0ABX4M931_9ACTO</name>
<dbReference type="RefSeq" id="WP_086615500.1">
    <property type="nucleotide sequence ID" value="NZ_MTPX02000077.1"/>
</dbReference>
<dbReference type="Proteomes" id="UP000194577">
    <property type="component" value="Unassembled WGS sequence"/>
</dbReference>
<keyword evidence="2" id="KW-1185">Reference proteome</keyword>
<organism evidence="1 2">
    <name type="scientific">Actinomyces ruminis</name>
    <dbReference type="NCBI Taxonomy" id="1937003"/>
    <lineage>
        <taxon>Bacteria</taxon>
        <taxon>Bacillati</taxon>
        <taxon>Actinomycetota</taxon>
        <taxon>Actinomycetes</taxon>
        <taxon>Actinomycetales</taxon>
        <taxon>Actinomycetaceae</taxon>
        <taxon>Actinomyces</taxon>
    </lineage>
</organism>
<reference evidence="1 2" key="1">
    <citation type="submission" date="2017-10" db="EMBL/GenBank/DDBJ databases">
        <title>Draft genome sequence of cellulolytic Actinomyces sp CtC72 isolated from cattle rumen fluid.</title>
        <authorList>
            <person name="Joshi A.J."/>
            <person name="Vasudevan G."/>
            <person name="Lanjekar V.B."/>
            <person name="Hivarkar S."/>
            <person name="Engineer A."/>
            <person name="Pore S.D."/>
            <person name="Dhakephalkar P.K."/>
            <person name="Dagar S."/>
        </authorList>
    </citation>
    <scope>NUCLEOTIDE SEQUENCE [LARGE SCALE GENOMIC DNA]</scope>
    <source>
        <strain evidence="2">CtC72</strain>
    </source>
</reference>
<protein>
    <submittedName>
        <fullName evidence="1">Uncharacterized protein</fullName>
    </submittedName>
</protein>
<sequence>MTAHADSTPGSPEALTIRSATPVGLSISRLIVQSSGQEQNIFSWAIGHQPINYEAVPPQGPTPYALFGDMLITSGDWIVGATAALTFVTDDIEHYDTSTDEGVTA</sequence>
<gene>
    <name evidence="1" type="ORF">BW737_014095</name>
</gene>
<accession>A0ABX4M931</accession>
<comment type="caution">
    <text evidence="1">The sequence shown here is derived from an EMBL/GenBank/DDBJ whole genome shotgun (WGS) entry which is preliminary data.</text>
</comment>
<proteinExistence type="predicted"/>
<evidence type="ECO:0000313" key="2">
    <source>
        <dbReference type="Proteomes" id="UP000194577"/>
    </source>
</evidence>
<evidence type="ECO:0000313" key="1">
    <source>
        <dbReference type="EMBL" id="PHP51806.1"/>
    </source>
</evidence>